<dbReference type="Gene3D" id="1.10.8.660">
    <property type="match status" value="1"/>
</dbReference>
<accession>A0A0R1F174</accession>
<evidence type="ECO:0000256" key="3">
    <source>
        <dbReference type="RuleBase" id="RU361219"/>
    </source>
</evidence>
<evidence type="ECO:0000256" key="2">
    <source>
        <dbReference type="ARBA" id="ARBA00023002"/>
    </source>
</evidence>
<dbReference type="SUPFAM" id="SSF55035">
    <property type="entry name" value="NAD-binding domain of HMG-CoA reductase"/>
    <property type="match status" value="1"/>
</dbReference>
<name>A0A0R1F174_9LACO</name>
<comment type="similarity">
    <text evidence="1 3">Belongs to the HMG-CoA reductase family.</text>
</comment>
<dbReference type="InterPro" id="IPR009023">
    <property type="entry name" value="HMG_CoA_Rdtase_NAD(P)-bd_sf"/>
</dbReference>
<dbReference type="GO" id="GO:0004420">
    <property type="term" value="F:hydroxymethylglutaryl-CoA reductase (NADPH) activity"/>
    <property type="evidence" value="ECO:0007669"/>
    <property type="project" value="InterPro"/>
</dbReference>
<dbReference type="InterPro" id="IPR009029">
    <property type="entry name" value="HMG_CoA_Rdtase_sub-bd_dom_sf"/>
</dbReference>
<dbReference type="InterPro" id="IPR023076">
    <property type="entry name" value="HMG_CoA_Rdtase_CS"/>
</dbReference>
<comment type="catalytic activity">
    <reaction evidence="3">
        <text>(R)-mevalonate + 2 NAD(+) + CoA = (3S)-3-hydroxy-3-methylglutaryl-CoA + 2 NADH + 2 H(+)</text>
        <dbReference type="Rhea" id="RHEA:14833"/>
        <dbReference type="ChEBI" id="CHEBI:15378"/>
        <dbReference type="ChEBI" id="CHEBI:36464"/>
        <dbReference type="ChEBI" id="CHEBI:43074"/>
        <dbReference type="ChEBI" id="CHEBI:57287"/>
        <dbReference type="ChEBI" id="CHEBI:57540"/>
        <dbReference type="ChEBI" id="CHEBI:57945"/>
        <dbReference type="EC" id="1.1.1.88"/>
    </reaction>
</comment>
<dbReference type="EMBL" id="AZCN01000043">
    <property type="protein sequence ID" value="KRK15708.1"/>
    <property type="molecule type" value="Genomic_DNA"/>
</dbReference>
<dbReference type="GO" id="GO:0140643">
    <property type="term" value="F:hydroxymethylglutaryl-CoA reductase (NADH) activity"/>
    <property type="evidence" value="ECO:0007669"/>
    <property type="project" value="UniProtKB-EC"/>
</dbReference>
<evidence type="ECO:0000313" key="5">
    <source>
        <dbReference type="Proteomes" id="UP000051181"/>
    </source>
</evidence>
<dbReference type="PROSITE" id="PS01192">
    <property type="entry name" value="HMG_COA_REDUCTASE_3"/>
    <property type="match status" value="1"/>
</dbReference>
<protein>
    <recommendedName>
        <fullName evidence="3">3-hydroxy-3-methylglutaryl coenzyme A reductase</fullName>
        <shortName evidence="3">HMG-CoA reductase</shortName>
        <ecNumber evidence="3">1.1.1.88</ecNumber>
    </recommendedName>
</protein>
<dbReference type="InterPro" id="IPR004553">
    <property type="entry name" value="HMG_CoA_Rdtase_bac-typ"/>
</dbReference>
<keyword evidence="2 3" id="KW-0560">Oxidoreductase</keyword>
<dbReference type="PANTHER" id="PTHR10572">
    <property type="entry name" value="3-HYDROXY-3-METHYLGLUTARYL-COENZYME A REDUCTASE"/>
    <property type="match status" value="1"/>
</dbReference>
<sequence length="427" mass="45521">MLLKGVLFLAKKFYQLNRLQRITYLVKNKMLTLRDAAFFTNHTGLTQERAGQLVENQLTTFALPEGIARNVLVNGKLHQVPMVTEEPSVIAAASNGARLAAFGGGFTATQPQRLLIGQIVLTEVLDIATITDQITDQEAQLLQVADQAHPSLKKRGGGARWLRVRQLSTQELSIDLAVDVQQAMGANMLNSMLEAVADYLQTKLALTPLMSILSNYIPESTVTATVAIPVAVLATATISGATVAAKIVAASHIAQIDPYRAVTHNKGIMNGIDAVVLAFGNDFRAIEAGVHAYAARDGQYRGLSHWQVNGAELRGELTLPLPVGFVGGATKLLPAVLPNQRLAAVDSAEELMQVICALGLAQNLAALKALVTTGIQQGHMLLQAKSLAVTAGAQPNEVTAVVAALQQATTMDLATAKRLLVQLRQLQ</sequence>
<dbReference type="SUPFAM" id="SSF56542">
    <property type="entry name" value="Substrate-binding domain of HMG-CoA reductase"/>
    <property type="match status" value="1"/>
</dbReference>
<dbReference type="UniPathway" id="UPA00257">
    <property type="reaction ID" value="UER00367"/>
</dbReference>
<proteinExistence type="inferred from homology"/>
<dbReference type="PROSITE" id="PS00318">
    <property type="entry name" value="HMG_COA_REDUCTASE_2"/>
    <property type="match status" value="1"/>
</dbReference>
<dbReference type="eggNOG" id="COG1257">
    <property type="taxonomic scope" value="Bacteria"/>
</dbReference>
<reference evidence="4 5" key="1">
    <citation type="journal article" date="2015" name="Genome Announc.">
        <title>Expanding the biotechnology potential of lactobacilli through comparative genomics of 213 strains and associated genera.</title>
        <authorList>
            <person name="Sun Z."/>
            <person name="Harris H.M."/>
            <person name="McCann A."/>
            <person name="Guo C."/>
            <person name="Argimon S."/>
            <person name="Zhang W."/>
            <person name="Yang X."/>
            <person name="Jeffery I.B."/>
            <person name="Cooney J.C."/>
            <person name="Kagawa T.F."/>
            <person name="Liu W."/>
            <person name="Song Y."/>
            <person name="Salvetti E."/>
            <person name="Wrobel A."/>
            <person name="Rasinkangas P."/>
            <person name="Parkhill J."/>
            <person name="Rea M.C."/>
            <person name="O'Sullivan O."/>
            <person name="Ritari J."/>
            <person name="Douillard F.P."/>
            <person name="Paul Ross R."/>
            <person name="Yang R."/>
            <person name="Briner A.E."/>
            <person name="Felis G.E."/>
            <person name="de Vos W.M."/>
            <person name="Barrangou R."/>
            <person name="Klaenhammer T.R."/>
            <person name="Caufield P.W."/>
            <person name="Cui Y."/>
            <person name="Zhang H."/>
            <person name="O'Toole P.W."/>
        </authorList>
    </citation>
    <scope>NUCLEOTIDE SEQUENCE [LARGE SCALE GENOMIC DNA]</scope>
    <source>
        <strain evidence="4 5">DSM 20001</strain>
    </source>
</reference>
<dbReference type="PATRIC" id="fig|913848.6.peg.1644"/>
<evidence type="ECO:0000256" key="1">
    <source>
        <dbReference type="ARBA" id="ARBA00007661"/>
    </source>
</evidence>
<dbReference type="PANTHER" id="PTHR10572:SF24">
    <property type="entry name" value="3-HYDROXY-3-METHYLGLUTARYL-COENZYME A REDUCTASE"/>
    <property type="match status" value="1"/>
</dbReference>
<dbReference type="InterPro" id="IPR023074">
    <property type="entry name" value="HMG_CoA_Rdtase_cat_sf"/>
</dbReference>
<organism evidence="4 5">
    <name type="scientific">Loigolactobacillus coryniformis subsp. coryniformis KCTC 3167 = DSM 20001</name>
    <dbReference type="NCBI Taxonomy" id="913848"/>
    <lineage>
        <taxon>Bacteria</taxon>
        <taxon>Bacillati</taxon>
        <taxon>Bacillota</taxon>
        <taxon>Bacilli</taxon>
        <taxon>Lactobacillales</taxon>
        <taxon>Lactobacillaceae</taxon>
        <taxon>Loigolactobacillus</taxon>
    </lineage>
</organism>
<dbReference type="Gene3D" id="3.90.770.10">
    <property type="entry name" value="3-hydroxy-3-methylglutaryl-coenzyme A Reductase, Chain A, domain 2"/>
    <property type="match status" value="2"/>
</dbReference>
<dbReference type="EC" id="1.1.1.88" evidence="3"/>
<dbReference type="CDD" id="cd00644">
    <property type="entry name" value="HMG-CoA_reductase_classII"/>
    <property type="match status" value="1"/>
</dbReference>
<comment type="caution">
    <text evidence="4">The sequence shown here is derived from an EMBL/GenBank/DDBJ whole genome shotgun (WGS) entry which is preliminary data.</text>
</comment>
<dbReference type="NCBIfam" id="TIGR00532">
    <property type="entry name" value="HMG_CoA_R_NAD"/>
    <property type="match status" value="1"/>
</dbReference>
<dbReference type="Pfam" id="PF00368">
    <property type="entry name" value="HMG-CoA_red"/>
    <property type="match status" value="1"/>
</dbReference>
<dbReference type="InterPro" id="IPR002202">
    <property type="entry name" value="HMG_CoA_Rdtase"/>
</dbReference>
<dbReference type="PROSITE" id="PS50065">
    <property type="entry name" value="HMG_COA_REDUCTASE_4"/>
    <property type="match status" value="1"/>
</dbReference>
<dbReference type="Proteomes" id="UP000051181">
    <property type="component" value="Unassembled WGS sequence"/>
</dbReference>
<keyword evidence="3" id="KW-0520">NAD</keyword>
<gene>
    <name evidence="4" type="ORF">FD22_GL001605</name>
</gene>
<dbReference type="AlphaFoldDB" id="A0A0R1F174"/>
<comment type="pathway">
    <text evidence="3">Metabolic intermediate metabolism; (R)-mevalonate degradation; (S)-3-hydroxy-3-methylglutaryl-CoA from (R)-mevalonate: step 1/1.</text>
</comment>
<dbReference type="GO" id="GO:0015936">
    <property type="term" value="P:coenzyme A metabolic process"/>
    <property type="evidence" value="ECO:0007669"/>
    <property type="project" value="InterPro"/>
</dbReference>
<evidence type="ECO:0000313" key="4">
    <source>
        <dbReference type="EMBL" id="KRK15708.1"/>
    </source>
</evidence>